<keyword evidence="1" id="KW-0472">Membrane</keyword>
<sequence length="127" mass="13318">MKPATPTVSAWADLSAAALSGLCLLHCLALPLLASLLPVLGAWSQAEWVHGVFVLLALPLSLLALARAHARRALPLKMWALAAFGLAALAAGALGWPVARWETPITVGGSLMLVATHAWNLRRGHAH</sequence>
<feature type="transmembrane region" description="Helical" evidence="1">
    <location>
        <begin position="78"/>
        <end position="99"/>
    </location>
</feature>
<evidence type="ECO:0000256" key="1">
    <source>
        <dbReference type="SAM" id="Phobius"/>
    </source>
</evidence>
<protein>
    <recommendedName>
        <fullName evidence="4">MerC domain-containing protein</fullName>
    </recommendedName>
</protein>
<keyword evidence="3" id="KW-1185">Reference proteome</keyword>
<dbReference type="OrthoDB" id="5988272at2"/>
<feature type="transmembrane region" description="Helical" evidence="1">
    <location>
        <begin position="105"/>
        <end position="121"/>
    </location>
</feature>
<dbReference type="RefSeq" id="WP_057647820.1">
    <property type="nucleotide sequence ID" value="NZ_LLXU01000098.1"/>
</dbReference>
<gene>
    <name evidence="2" type="ORF">ARC20_01505</name>
</gene>
<keyword evidence="1" id="KW-0812">Transmembrane</keyword>
<feature type="transmembrane region" description="Helical" evidence="1">
    <location>
        <begin position="48"/>
        <end position="66"/>
    </location>
</feature>
<organism evidence="2 3">
    <name type="scientific">Stenotrophomonas panacihumi</name>
    <dbReference type="NCBI Taxonomy" id="676599"/>
    <lineage>
        <taxon>Bacteria</taxon>
        <taxon>Pseudomonadati</taxon>
        <taxon>Pseudomonadota</taxon>
        <taxon>Gammaproteobacteria</taxon>
        <taxon>Lysobacterales</taxon>
        <taxon>Lysobacteraceae</taxon>
        <taxon>Stenotrophomonas</taxon>
    </lineage>
</organism>
<comment type="caution">
    <text evidence="2">The sequence shown here is derived from an EMBL/GenBank/DDBJ whole genome shotgun (WGS) entry which is preliminary data.</text>
</comment>
<dbReference type="Proteomes" id="UP000051802">
    <property type="component" value="Unassembled WGS sequence"/>
</dbReference>
<reference evidence="2 3" key="1">
    <citation type="submission" date="2015-10" db="EMBL/GenBank/DDBJ databases">
        <title>Genome sequencing and analysis of members of genus Stenotrophomonas.</title>
        <authorList>
            <person name="Patil P.P."/>
            <person name="Midha S."/>
            <person name="Patil P.B."/>
        </authorList>
    </citation>
    <scope>NUCLEOTIDE SEQUENCE [LARGE SCALE GENOMIC DNA]</scope>
    <source>
        <strain evidence="2 3">JCM 16536</strain>
    </source>
</reference>
<accession>A0A0R0AEX9</accession>
<dbReference type="EMBL" id="LLXU01000098">
    <property type="protein sequence ID" value="KRG40446.1"/>
    <property type="molecule type" value="Genomic_DNA"/>
</dbReference>
<dbReference type="Pfam" id="PF03203">
    <property type="entry name" value="MerC"/>
    <property type="match status" value="1"/>
</dbReference>
<dbReference type="GO" id="GO:0016020">
    <property type="term" value="C:membrane"/>
    <property type="evidence" value="ECO:0007669"/>
    <property type="project" value="InterPro"/>
</dbReference>
<evidence type="ECO:0008006" key="4">
    <source>
        <dbReference type="Google" id="ProtNLM"/>
    </source>
</evidence>
<dbReference type="GO" id="GO:0015097">
    <property type="term" value="F:mercury ion transmembrane transporter activity"/>
    <property type="evidence" value="ECO:0007669"/>
    <property type="project" value="InterPro"/>
</dbReference>
<dbReference type="AlphaFoldDB" id="A0A0R0AEX9"/>
<proteinExistence type="predicted"/>
<evidence type="ECO:0000313" key="2">
    <source>
        <dbReference type="EMBL" id="KRG40446.1"/>
    </source>
</evidence>
<dbReference type="InterPro" id="IPR004891">
    <property type="entry name" value="Mercury-R_MerC"/>
</dbReference>
<keyword evidence="1" id="KW-1133">Transmembrane helix</keyword>
<dbReference type="STRING" id="676599.ARC20_01505"/>
<name>A0A0R0AEX9_9GAMM</name>
<evidence type="ECO:0000313" key="3">
    <source>
        <dbReference type="Proteomes" id="UP000051802"/>
    </source>
</evidence>